<reference evidence="7 8" key="1">
    <citation type="submission" date="2022-06" db="EMBL/GenBank/DDBJ databases">
        <title>Endosaccharibacter gen. nov., sp. nov., endophytic bacteria isolated from sugarcane.</title>
        <authorList>
            <person name="Pitiwittayakul N."/>
            <person name="Yukphan P."/>
            <person name="Charoenyingcharoen P."/>
            <person name="Tanasupawat S."/>
        </authorList>
    </citation>
    <scope>NUCLEOTIDE SEQUENCE [LARGE SCALE GENOMIC DNA]</scope>
    <source>
        <strain evidence="7 8">KSS8</strain>
    </source>
</reference>
<dbReference type="Gene3D" id="1.10.287.1260">
    <property type="match status" value="1"/>
</dbReference>
<dbReference type="SMART" id="SM00100">
    <property type="entry name" value="cNMP"/>
    <property type="match status" value="1"/>
</dbReference>
<feature type="transmembrane region" description="Helical" evidence="5">
    <location>
        <begin position="77"/>
        <end position="96"/>
    </location>
</feature>
<organism evidence="7 8">
    <name type="scientific">Endosaccharibacter trunci</name>
    <dbReference type="NCBI Taxonomy" id="2812733"/>
    <lineage>
        <taxon>Bacteria</taxon>
        <taxon>Pseudomonadati</taxon>
        <taxon>Pseudomonadota</taxon>
        <taxon>Alphaproteobacteria</taxon>
        <taxon>Acetobacterales</taxon>
        <taxon>Acetobacteraceae</taxon>
        <taxon>Endosaccharibacter</taxon>
    </lineage>
</organism>
<evidence type="ECO:0000313" key="7">
    <source>
        <dbReference type="EMBL" id="MCQ8277887.1"/>
    </source>
</evidence>
<keyword evidence="2 5" id="KW-0812">Transmembrane</keyword>
<dbReference type="Pfam" id="PF00924">
    <property type="entry name" value="MS_channel_2nd"/>
    <property type="match status" value="1"/>
</dbReference>
<dbReference type="PROSITE" id="PS50042">
    <property type="entry name" value="CNMP_BINDING_3"/>
    <property type="match status" value="1"/>
</dbReference>
<evidence type="ECO:0000256" key="5">
    <source>
        <dbReference type="RuleBase" id="RU369025"/>
    </source>
</evidence>
<dbReference type="InterPro" id="IPR045275">
    <property type="entry name" value="MscS_archaea/bacteria_type"/>
</dbReference>
<dbReference type="SUPFAM" id="SSF51206">
    <property type="entry name" value="cAMP-binding domain-like"/>
    <property type="match status" value="1"/>
</dbReference>
<dbReference type="SUPFAM" id="SSF50182">
    <property type="entry name" value="Sm-like ribonucleoproteins"/>
    <property type="match status" value="1"/>
</dbReference>
<dbReference type="InterPro" id="IPR014710">
    <property type="entry name" value="RmlC-like_jellyroll"/>
</dbReference>
<dbReference type="PANTHER" id="PTHR30221">
    <property type="entry name" value="SMALL-CONDUCTANCE MECHANOSENSITIVE CHANNEL"/>
    <property type="match status" value="1"/>
</dbReference>
<keyword evidence="5" id="KW-1003">Cell membrane</keyword>
<dbReference type="RefSeq" id="WP_422863347.1">
    <property type="nucleotide sequence ID" value="NZ_JAMSKV010000003.1"/>
</dbReference>
<keyword evidence="5" id="KW-0813">Transport</keyword>
<comment type="similarity">
    <text evidence="5">Belongs to the MscS (TC 1.A.23) family.</text>
</comment>
<gene>
    <name evidence="7" type="ORF">NFI95_05440</name>
</gene>
<feature type="domain" description="Cyclic nucleotide-binding" evidence="6">
    <location>
        <begin position="333"/>
        <end position="431"/>
    </location>
</feature>
<evidence type="ECO:0000256" key="3">
    <source>
        <dbReference type="ARBA" id="ARBA00022989"/>
    </source>
</evidence>
<dbReference type="InterPro" id="IPR010920">
    <property type="entry name" value="LSM_dom_sf"/>
</dbReference>
<keyword evidence="3 5" id="KW-1133">Transmembrane helix</keyword>
<comment type="subunit">
    <text evidence="5">Homoheptamer.</text>
</comment>
<dbReference type="Gene3D" id="2.30.30.60">
    <property type="match status" value="1"/>
</dbReference>
<name>A0ABT1W4S8_9PROT</name>
<keyword evidence="5" id="KW-0997">Cell inner membrane</keyword>
<feature type="transmembrane region" description="Helical" evidence="5">
    <location>
        <begin position="31"/>
        <end position="52"/>
    </location>
</feature>
<evidence type="ECO:0000259" key="6">
    <source>
        <dbReference type="PROSITE" id="PS50042"/>
    </source>
</evidence>
<dbReference type="InterPro" id="IPR023408">
    <property type="entry name" value="MscS_beta-dom_sf"/>
</dbReference>
<evidence type="ECO:0000256" key="1">
    <source>
        <dbReference type="ARBA" id="ARBA00004370"/>
    </source>
</evidence>
<comment type="function">
    <text evidence="5">Mechanosensitive channel that participates in the regulation of osmotic pressure changes within the cell, opening in response to stretch forces in the membrane lipid bilayer, without the need for other proteins. Contributes to normal resistance to hypoosmotic shock. Forms an ion channel of 1.0 nanosiemens conductance with a slight preference for anions.</text>
</comment>
<dbReference type="InterPro" id="IPR006685">
    <property type="entry name" value="MscS_channel_2nd"/>
</dbReference>
<dbReference type="InterPro" id="IPR018490">
    <property type="entry name" value="cNMP-bd_dom_sf"/>
</dbReference>
<feature type="transmembrane region" description="Helical" evidence="5">
    <location>
        <begin position="6"/>
        <end position="24"/>
    </location>
</feature>
<keyword evidence="5" id="KW-0407">Ion channel</keyword>
<keyword evidence="5" id="KW-0406">Ion transport</keyword>
<keyword evidence="4 5" id="KW-0472">Membrane</keyword>
<dbReference type="Proteomes" id="UP001524587">
    <property type="component" value="Unassembled WGS sequence"/>
</dbReference>
<evidence type="ECO:0000256" key="2">
    <source>
        <dbReference type="ARBA" id="ARBA00022692"/>
    </source>
</evidence>
<dbReference type="InterPro" id="IPR000595">
    <property type="entry name" value="cNMP-bd_dom"/>
</dbReference>
<comment type="caution">
    <text evidence="7">The sequence shown here is derived from an EMBL/GenBank/DDBJ whole genome shotgun (WGS) entry which is preliminary data.</text>
</comment>
<dbReference type="Pfam" id="PF00027">
    <property type="entry name" value="cNMP_binding"/>
    <property type="match status" value="1"/>
</dbReference>
<keyword evidence="8" id="KW-1185">Reference proteome</keyword>
<accession>A0ABT1W4S8</accession>
<comment type="subcellular location">
    <subcellularLocation>
        <location evidence="5">Cell inner membrane</location>
        <topology evidence="5">Multi-pass membrane protein</topology>
    </subcellularLocation>
    <subcellularLocation>
        <location evidence="1">Membrane</location>
    </subcellularLocation>
</comment>
<dbReference type="InterPro" id="IPR016846">
    <property type="entry name" value="cNMP-bd_ion_channel"/>
</dbReference>
<proteinExistence type="inferred from homology"/>
<evidence type="ECO:0000313" key="8">
    <source>
        <dbReference type="Proteomes" id="UP001524587"/>
    </source>
</evidence>
<evidence type="ECO:0000256" key="4">
    <source>
        <dbReference type="ARBA" id="ARBA00023136"/>
    </source>
</evidence>
<dbReference type="PIRSF" id="PIRSF026673">
    <property type="entry name" value="UCP026673_ion_chan"/>
    <property type="match status" value="1"/>
</dbReference>
<dbReference type="CDD" id="cd00038">
    <property type="entry name" value="CAP_ED"/>
    <property type="match status" value="1"/>
</dbReference>
<feature type="transmembrane region" description="Helical" evidence="5">
    <location>
        <begin position="108"/>
        <end position="127"/>
    </location>
</feature>
<dbReference type="PANTHER" id="PTHR30221:SF1">
    <property type="entry name" value="SMALL-CONDUCTANCE MECHANOSENSITIVE CHANNEL"/>
    <property type="match status" value="1"/>
</dbReference>
<sequence length="483" mass="52268">MSTLPYPLWLASVLLLLSLALPKLRARWPLWAAVAGRALAFVLVTLLVQQALGSPLQPRFSPLGSALRFWEKLIESGWWWLAARLVIGLIRLFVVLENRPRESRIVSDLLAGVITVATLLAVVNFAFEVPIKGLLATSGVIAIVLGLALQSTLSDVFSGIAVGLERPYEAGDLLWVEGGIEGRVVQINWRSTQIITGDNNIAVVPNSIIAKARLVNRSTPTPVRRITTELLLHPAVPFERCRDTLTAALAACRLSLPEPASSVACVAVRGDGTLWELGFSVGTSAEVGAARDEVLSLVHRHLRHAGIGLGVSGIATRPAEIPSLDDMLEQSDLLGVVKREERALLAPHFRQIWLHPGDALLQPGQPVEAMFLLAAGTVEVRRGDRMIRRMNPGESLGAVGLITGEPTHVTATALTTVRAWRIGRDELSAAIRETPSLALALEELARRGKEALSRDGEATDHPEDSKPEMFLGRLRAMLRALSS</sequence>
<dbReference type="EMBL" id="JAMSKV010000003">
    <property type="protein sequence ID" value="MCQ8277887.1"/>
    <property type="molecule type" value="Genomic_DNA"/>
</dbReference>
<dbReference type="Gene3D" id="2.60.120.10">
    <property type="entry name" value="Jelly Rolls"/>
    <property type="match status" value="1"/>
</dbReference>
<protein>
    <recommendedName>
        <fullName evidence="5">Small-conductance mechanosensitive channel</fullName>
    </recommendedName>
</protein>